<dbReference type="InterPro" id="IPR015421">
    <property type="entry name" value="PyrdxlP-dep_Trfase_major"/>
</dbReference>
<comment type="pathway">
    <text evidence="7">Amino-acid biosynthesis; L-histidine biosynthesis; L-histidine from 5-phospho-alpha-D-ribose 1-diphosphate: step 7/9.</text>
</comment>
<evidence type="ECO:0000313" key="9">
    <source>
        <dbReference type="EMBL" id="EEN80391.1"/>
    </source>
</evidence>
<dbReference type="Proteomes" id="UP000004525">
    <property type="component" value="Unassembled WGS sequence"/>
</dbReference>
<comment type="caution">
    <text evidence="9">The sequence shown here is derived from an EMBL/GenBank/DDBJ whole genome shotgun (WGS) entry which is preliminary data.</text>
</comment>
<dbReference type="CDD" id="cd00609">
    <property type="entry name" value="AAT_like"/>
    <property type="match status" value="1"/>
</dbReference>
<dbReference type="AlphaFoldDB" id="C2JX54"/>
<comment type="subunit">
    <text evidence="2 7">Homodimer.</text>
</comment>
<dbReference type="SUPFAM" id="SSF53383">
    <property type="entry name" value="PLP-dependent transferases"/>
    <property type="match status" value="1"/>
</dbReference>
<keyword evidence="5 7" id="KW-0663">Pyridoxal phosphate</keyword>
<protein>
    <recommendedName>
        <fullName evidence="7">Histidinol-phosphate aminotransferase</fullName>
        <ecNumber evidence="7">2.6.1.9</ecNumber>
    </recommendedName>
    <alternativeName>
        <fullName evidence="7">Imidazole acetol-phosphate transaminase</fullName>
    </alternativeName>
</protein>
<evidence type="ECO:0000256" key="1">
    <source>
        <dbReference type="ARBA" id="ARBA00001933"/>
    </source>
</evidence>
<dbReference type="NCBIfam" id="TIGR01141">
    <property type="entry name" value="hisC"/>
    <property type="match status" value="1"/>
</dbReference>
<dbReference type="InterPro" id="IPR015422">
    <property type="entry name" value="PyrdxlP-dep_Trfase_small"/>
</dbReference>
<reference evidence="9" key="1">
    <citation type="submission" date="2009-01" db="EMBL/GenBank/DDBJ databases">
        <authorList>
            <person name="Qin X."/>
            <person name="Bachman B."/>
            <person name="Battles P."/>
            <person name="Bell A."/>
            <person name="Bess C."/>
            <person name="Bickham C."/>
            <person name="Chaboub L."/>
            <person name="Chen D."/>
            <person name="Coyle M."/>
            <person name="Deiros D.R."/>
            <person name="Dinh H."/>
            <person name="Forbes L."/>
            <person name="Fowler G."/>
            <person name="Francisco L."/>
            <person name="Fu Q."/>
            <person name="Gubbala S."/>
            <person name="Hale W."/>
            <person name="Han Y."/>
            <person name="Hemphill L."/>
            <person name="Highlander S.K."/>
            <person name="Hirani K."/>
            <person name="Hogues M."/>
            <person name="Jackson L."/>
            <person name="Jakkamsetti A."/>
            <person name="Javaid M."/>
            <person name="Jiang H."/>
            <person name="Korchina V."/>
            <person name="Kovar C."/>
            <person name="Lara F."/>
            <person name="Lee S."/>
            <person name="Mata R."/>
            <person name="Mathew T."/>
            <person name="Moen C."/>
            <person name="Morales K."/>
            <person name="Munidasa M."/>
            <person name="Nazareth L."/>
            <person name="Ngo R."/>
            <person name="Nguyen L."/>
            <person name="Okwuonu G."/>
            <person name="Ongeri F."/>
            <person name="Patil S."/>
            <person name="Petrosino J."/>
            <person name="Pham C."/>
            <person name="Pham P."/>
            <person name="Pu L.-L."/>
            <person name="Puazo M."/>
            <person name="Raj R."/>
            <person name="Reid J."/>
            <person name="Rouhana J."/>
            <person name="Saada N."/>
            <person name="Shang Y."/>
            <person name="Simmons D."/>
            <person name="Thornton R."/>
            <person name="Warren J."/>
            <person name="Weissenberger G."/>
            <person name="Zhang J."/>
            <person name="Zhang L."/>
            <person name="Zhou C."/>
            <person name="Zhu D."/>
            <person name="Muzny D."/>
            <person name="Worley K."/>
            <person name="Gibbs R."/>
        </authorList>
    </citation>
    <scope>NUCLEOTIDE SEQUENCE [LARGE SCALE GENOMIC DNA]</scope>
    <source>
        <strain evidence="9">LMS2-1</strain>
    </source>
</reference>
<feature type="modified residue" description="N6-(pyridoxal phosphate)lysine" evidence="7">
    <location>
        <position position="238"/>
    </location>
</feature>
<dbReference type="PANTHER" id="PTHR43643:SF3">
    <property type="entry name" value="HISTIDINOL-PHOSPHATE AMINOTRANSFERASE"/>
    <property type="match status" value="1"/>
</dbReference>
<evidence type="ECO:0000256" key="7">
    <source>
        <dbReference type="HAMAP-Rule" id="MF_01023"/>
    </source>
</evidence>
<keyword evidence="7" id="KW-0028">Amino-acid biosynthesis</keyword>
<evidence type="ECO:0000256" key="6">
    <source>
        <dbReference type="ARBA" id="ARBA00023102"/>
    </source>
</evidence>
<accession>C2JX54</accession>
<dbReference type="Gene3D" id="3.40.640.10">
    <property type="entry name" value="Type I PLP-dependent aspartate aminotransferase-like (Major domain)"/>
    <property type="match status" value="1"/>
</dbReference>
<organism evidence="9 10">
    <name type="scientific">Lacticaseibacillus rhamnosus (strain LMS2-1)</name>
    <dbReference type="NCBI Taxonomy" id="525361"/>
    <lineage>
        <taxon>Bacteria</taxon>
        <taxon>Bacillati</taxon>
        <taxon>Bacillota</taxon>
        <taxon>Bacilli</taxon>
        <taxon>Lactobacillales</taxon>
        <taxon>Lactobacillaceae</taxon>
        <taxon>Lacticaseibacillus</taxon>
    </lineage>
</organism>
<keyword evidence="10" id="KW-1185">Reference proteome</keyword>
<dbReference type="InterPro" id="IPR015424">
    <property type="entry name" value="PyrdxlP-dep_Trfase"/>
</dbReference>
<keyword evidence="3 7" id="KW-0032">Aminotransferase</keyword>
<dbReference type="UniPathway" id="UPA00031">
    <property type="reaction ID" value="UER00012"/>
</dbReference>
<dbReference type="GO" id="GO:0030170">
    <property type="term" value="F:pyridoxal phosphate binding"/>
    <property type="evidence" value="ECO:0007669"/>
    <property type="project" value="InterPro"/>
</dbReference>
<keyword evidence="6 7" id="KW-0368">Histidine biosynthesis</keyword>
<dbReference type="Gene3D" id="3.90.1150.10">
    <property type="entry name" value="Aspartate Aminotransferase, domain 1"/>
    <property type="match status" value="1"/>
</dbReference>
<dbReference type="HOGENOM" id="CLU_017584_3_3_9"/>
<dbReference type="Pfam" id="PF00155">
    <property type="entry name" value="Aminotran_1_2"/>
    <property type="match status" value="1"/>
</dbReference>
<dbReference type="HAMAP" id="MF_01023">
    <property type="entry name" value="HisC_aminotrans_2"/>
    <property type="match status" value="1"/>
</dbReference>
<proteinExistence type="inferred from homology"/>
<name>C2JX54_LACRM</name>
<comment type="catalytic activity">
    <reaction evidence="7">
        <text>L-histidinol phosphate + 2-oxoglutarate = 3-(imidazol-4-yl)-2-oxopropyl phosphate + L-glutamate</text>
        <dbReference type="Rhea" id="RHEA:23744"/>
        <dbReference type="ChEBI" id="CHEBI:16810"/>
        <dbReference type="ChEBI" id="CHEBI:29985"/>
        <dbReference type="ChEBI" id="CHEBI:57766"/>
        <dbReference type="ChEBI" id="CHEBI:57980"/>
        <dbReference type="EC" id="2.6.1.9"/>
    </reaction>
</comment>
<dbReference type="PANTHER" id="PTHR43643">
    <property type="entry name" value="HISTIDINOL-PHOSPHATE AMINOTRANSFERASE 2"/>
    <property type="match status" value="1"/>
</dbReference>
<comment type="similarity">
    <text evidence="7">Belongs to the class-II pyridoxal-phosphate-dependent aminotransferase family. Histidinol-phosphate aminotransferase subfamily.</text>
</comment>
<dbReference type="InterPro" id="IPR004839">
    <property type="entry name" value="Aminotransferase_I/II_large"/>
</dbReference>
<evidence type="ECO:0000256" key="2">
    <source>
        <dbReference type="ARBA" id="ARBA00011738"/>
    </source>
</evidence>
<dbReference type="GO" id="GO:0004400">
    <property type="term" value="F:histidinol-phosphate transaminase activity"/>
    <property type="evidence" value="ECO:0007669"/>
    <property type="project" value="UniProtKB-UniRule"/>
</dbReference>
<evidence type="ECO:0000256" key="3">
    <source>
        <dbReference type="ARBA" id="ARBA00022576"/>
    </source>
</evidence>
<comment type="cofactor">
    <cofactor evidence="1 7">
        <name>pyridoxal 5'-phosphate</name>
        <dbReference type="ChEBI" id="CHEBI:597326"/>
    </cofactor>
</comment>
<evidence type="ECO:0000256" key="4">
    <source>
        <dbReference type="ARBA" id="ARBA00022679"/>
    </source>
</evidence>
<dbReference type="InterPro" id="IPR005861">
    <property type="entry name" value="HisP_aminotrans"/>
</dbReference>
<dbReference type="GO" id="GO:0000105">
    <property type="term" value="P:L-histidine biosynthetic process"/>
    <property type="evidence" value="ECO:0007669"/>
    <property type="project" value="UniProtKB-UniRule"/>
</dbReference>
<feature type="domain" description="Aminotransferase class I/classII large" evidence="8">
    <location>
        <begin position="44"/>
        <end position="364"/>
    </location>
</feature>
<dbReference type="InterPro" id="IPR050106">
    <property type="entry name" value="HistidinolP_aminotransfase"/>
</dbReference>
<evidence type="ECO:0000259" key="8">
    <source>
        <dbReference type="Pfam" id="PF00155"/>
    </source>
</evidence>
<evidence type="ECO:0000313" key="10">
    <source>
        <dbReference type="Proteomes" id="UP000004525"/>
    </source>
</evidence>
<evidence type="ECO:0000256" key="5">
    <source>
        <dbReference type="ARBA" id="ARBA00022898"/>
    </source>
</evidence>
<keyword evidence="4 7" id="KW-0808">Transferase</keyword>
<dbReference type="EMBL" id="ACIZ01000062">
    <property type="protein sequence ID" value="EEN80391.1"/>
    <property type="molecule type" value="Genomic_DNA"/>
</dbReference>
<dbReference type="EC" id="2.6.1.9" evidence="7"/>
<gene>
    <name evidence="7 9" type="primary">hisC</name>
    <name evidence="9" type="ORF">HMPREF0539_1488</name>
</gene>
<sequence>MKLIQTKQDHKEALFMFKPTIHQLHPYTPEKPLAVLKEELGLPQLVRLSANENPFGTSVKVQQAVTNWNFTQSRDYPDGYASQLRTAVAKHLDVAAEQLVFGNGLDEVIALIARTFLSPGDEVIEPWPTFSEYRLHAQIEGATVIDVPVSEAGNFDLPAMAQALTAKTKLIWVCNPNNPTGTLLSIATLTEWLRQIPKDVLVLMDEAYIEFTDDYPATSAISLLSKFPNLVVLRTFSKIYGLANFRVGFGVFPKQLVNYLQTVRLPYNLSSIAQVSAQAALADQDFVTMTRKRVQQARDSWERFLTQTGLPHTRSQTNFQFFQAPKMQASALKKRLLQQGFLVRDGLKPGWLRVTFGTEAQNTAVQRIIETFQAELTGPNALK</sequence>